<reference evidence="1 2" key="1">
    <citation type="journal article" date="2015" name="Genome Announc.">
        <title>Draft Genome Sequences of Marine Isolates of Thalassomonas viridans and Thalassomonas actiniarum.</title>
        <authorList>
            <person name="Olonade I."/>
            <person name="van Zyl L.J."/>
            <person name="Trindade M."/>
        </authorList>
    </citation>
    <scope>NUCLEOTIDE SEQUENCE [LARGE SCALE GENOMIC DNA]</scope>
    <source>
        <strain evidence="1 2">A5K-106</strain>
    </source>
</reference>
<name>A0AAE9YPM9_9GAMM</name>
<protein>
    <submittedName>
        <fullName evidence="1">Uncharacterized protein</fullName>
    </submittedName>
</protein>
<dbReference type="KEGG" id="tact:SG35_025095"/>
<dbReference type="AlphaFoldDB" id="A0AAE9YPM9"/>
<evidence type="ECO:0000313" key="1">
    <source>
        <dbReference type="EMBL" id="WDD98491.1"/>
    </source>
</evidence>
<reference evidence="1 2" key="2">
    <citation type="journal article" date="2022" name="Mar. Drugs">
        <title>Bioassay-Guided Fractionation Leads to the Detection of Cholic Acid Generated by the Rare Thalassomonas sp.</title>
        <authorList>
            <person name="Pheiffer F."/>
            <person name="Schneider Y.K."/>
            <person name="Hansen E.H."/>
            <person name="Andersen J.H."/>
            <person name="Isaksson J."/>
            <person name="Busche T."/>
            <person name="R C."/>
            <person name="Kalinowski J."/>
            <person name="Zyl L.V."/>
            <person name="Trindade M."/>
        </authorList>
    </citation>
    <scope>NUCLEOTIDE SEQUENCE [LARGE SCALE GENOMIC DNA]</scope>
    <source>
        <strain evidence="1 2">A5K-106</strain>
    </source>
</reference>
<proteinExistence type="predicted"/>
<gene>
    <name evidence="1" type="ORF">SG35_025095</name>
</gene>
<accession>A0AAE9YPM9</accession>
<dbReference type="Proteomes" id="UP000032568">
    <property type="component" value="Chromosome"/>
</dbReference>
<dbReference type="RefSeq" id="WP_044835898.1">
    <property type="nucleotide sequence ID" value="NZ_CP059735.1"/>
</dbReference>
<keyword evidence="2" id="KW-1185">Reference proteome</keyword>
<organism evidence="1 2">
    <name type="scientific">Thalassomonas actiniarum</name>
    <dbReference type="NCBI Taxonomy" id="485447"/>
    <lineage>
        <taxon>Bacteria</taxon>
        <taxon>Pseudomonadati</taxon>
        <taxon>Pseudomonadota</taxon>
        <taxon>Gammaproteobacteria</taxon>
        <taxon>Alteromonadales</taxon>
        <taxon>Colwelliaceae</taxon>
        <taxon>Thalassomonas</taxon>
    </lineage>
</organism>
<sequence>MSDLVSISQEVLLEYEAKRSKLAGESLDLCDDFGKFSEECAFLFDAFAAVAREPECITPDTIEGIRHINFWLKYQVIGYREKIDNIHAGLRALKLKPQE</sequence>
<dbReference type="EMBL" id="CP059735">
    <property type="protein sequence ID" value="WDD98491.1"/>
    <property type="molecule type" value="Genomic_DNA"/>
</dbReference>
<evidence type="ECO:0000313" key="2">
    <source>
        <dbReference type="Proteomes" id="UP000032568"/>
    </source>
</evidence>